<dbReference type="OrthoDB" id="9775296at2"/>
<evidence type="ECO:0000256" key="2">
    <source>
        <dbReference type="ARBA" id="ARBA00023002"/>
    </source>
</evidence>
<dbReference type="PATRIC" id="fig|1221538.3.peg.996"/>
<keyword evidence="5" id="KW-1185">Reference proteome</keyword>
<dbReference type="Pfam" id="PF00106">
    <property type="entry name" value="adh_short"/>
    <property type="match status" value="1"/>
</dbReference>
<dbReference type="InterPro" id="IPR036291">
    <property type="entry name" value="NAD(P)-bd_dom_sf"/>
</dbReference>
<dbReference type="Gene3D" id="3.40.50.720">
    <property type="entry name" value="NAD(P)-binding Rossmann-like Domain"/>
    <property type="match status" value="1"/>
</dbReference>
<dbReference type="PANTHER" id="PTHR43115">
    <property type="entry name" value="DEHYDROGENASE/REDUCTASE SDR FAMILY MEMBER 11"/>
    <property type="match status" value="1"/>
</dbReference>
<reference evidence="4 5" key="1">
    <citation type="submission" date="2012-08" db="EMBL/GenBank/DDBJ databases">
        <title>Genome sequencing of Lactobacillus florum 8D.</title>
        <authorList>
            <person name="Kim E.B."/>
            <person name="Marco M.L."/>
        </authorList>
    </citation>
    <scope>NUCLEOTIDE SEQUENCE [LARGE SCALE GENOMIC DNA]</scope>
    <source>
        <strain evidence="4 5">8D</strain>
    </source>
</reference>
<dbReference type="RefSeq" id="WP_009166621.1">
    <property type="nucleotide sequence ID" value="NZ_ALXG01000040.1"/>
</dbReference>
<dbReference type="FunFam" id="3.40.50.720:FF:000047">
    <property type="entry name" value="NADP-dependent L-serine/L-allo-threonine dehydrogenase"/>
    <property type="match status" value="1"/>
</dbReference>
<accession>W9EFQ5</accession>
<dbReference type="InterPro" id="IPR020904">
    <property type="entry name" value="Sc_DH/Rdtase_CS"/>
</dbReference>
<name>W9EFQ5_9LACO</name>
<dbReference type="EMBL" id="ALXG01000040">
    <property type="protein sequence ID" value="ETO40106.1"/>
    <property type="molecule type" value="Genomic_DNA"/>
</dbReference>
<dbReference type="PRINTS" id="PR00080">
    <property type="entry name" value="SDRFAMILY"/>
</dbReference>
<dbReference type="PANTHER" id="PTHR43115:SF4">
    <property type="entry name" value="DEHYDROGENASE_REDUCTASE SDR FAMILY MEMBER 11"/>
    <property type="match status" value="1"/>
</dbReference>
<comment type="caution">
    <text evidence="4">The sequence shown here is derived from an EMBL/GenBank/DDBJ whole genome shotgun (WGS) entry which is preliminary data.</text>
</comment>
<dbReference type="AlphaFoldDB" id="W9EFQ5"/>
<protein>
    <submittedName>
        <fullName evidence="4">Short-chain dehydrogenase, oxidoreductase</fullName>
    </submittedName>
</protein>
<dbReference type="PRINTS" id="PR00081">
    <property type="entry name" value="GDHRDH"/>
</dbReference>
<proteinExistence type="inferred from homology"/>
<comment type="similarity">
    <text evidence="1 3">Belongs to the short-chain dehydrogenases/reductases (SDR) family.</text>
</comment>
<evidence type="ECO:0000313" key="5">
    <source>
        <dbReference type="Proteomes" id="UP000019474"/>
    </source>
</evidence>
<dbReference type="PROSITE" id="PS00061">
    <property type="entry name" value="ADH_SHORT"/>
    <property type="match status" value="1"/>
</dbReference>
<dbReference type="SUPFAM" id="SSF51735">
    <property type="entry name" value="NAD(P)-binding Rossmann-fold domains"/>
    <property type="match status" value="1"/>
</dbReference>
<dbReference type="GO" id="GO:0016616">
    <property type="term" value="F:oxidoreductase activity, acting on the CH-OH group of donors, NAD or NADP as acceptor"/>
    <property type="evidence" value="ECO:0007669"/>
    <property type="project" value="UniProtKB-ARBA"/>
</dbReference>
<gene>
    <name evidence="4" type="ORF">B808_990</name>
</gene>
<evidence type="ECO:0000313" key="4">
    <source>
        <dbReference type="EMBL" id="ETO40106.1"/>
    </source>
</evidence>
<organism evidence="4 5">
    <name type="scientific">Fructilactobacillus florum 8D</name>
    <dbReference type="NCBI Taxonomy" id="1221538"/>
    <lineage>
        <taxon>Bacteria</taxon>
        <taxon>Bacillati</taxon>
        <taxon>Bacillota</taxon>
        <taxon>Bacilli</taxon>
        <taxon>Lactobacillales</taxon>
        <taxon>Lactobacillaceae</taxon>
        <taxon>Fructilactobacillus</taxon>
    </lineage>
</organism>
<keyword evidence="2" id="KW-0560">Oxidoreductase</keyword>
<dbReference type="Proteomes" id="UP000019474">
    <property type="component" value="Unassembled WGS sequence"/>
</dbReference>
<evidence type="ECO:0000256" key="1">
    <source>
        <dbReference type="ARBA" id="ARBA00006484"/>
    </source>
</evidence>
<evidence type="ECO:0000256" key="3">
    <source>
        <dbReference type="RuleBase" id="RU000363"/>
    </source>
</evidence>
<sequence length="246" mass="26186">MNLMKDKVLVITGGSSGIGAATAKLAAEQGAQVVIGARNEQQLQKAATANPERISYQVTDVTNQDSVKALIQFAITKFGKVDILYNNAGIMPQGLLRKNKADSWQKMLNINVMGVLNGIAAVLPSMKEQGHGLIMATDSVAGHVLYQGSAVYNGTKFAVRAIMEGLRQEEHANNIKTGIISPGAVETNLLSTVGDDDIKKAVENANQQKNGALSAEDVAQSAVFMMNQPENVDINEILVRPTGQNV</sequence>
<dbReference type="InterPro" id="IPR002347">
    <property type="entry name" value="SDR_fam"/>
</dbReference>